<dbReference type="SUPFAM" id="SSF51011">
    <property type="entry name" value="Glycosyl hydrolase domain"/>
    <property type="match status" value="1"/>
</dbReference>
<dbReference type="SMART" id="SM01029">
    <property type="entry name" value="BetaGal_dom2"/>
    <property type="match status" value="1"/>
</dbReference>
<dbReference type="InterPro" id="IPR008979">
    <property type="entry name" value="Galactose-bd-like_sf"/>
</dbReference>
<dbReference type="Gene3D" id="2.60.120.260">
    <property type="entry name" value="Galactose-binding domain-like"/>
    <property type="match status" value="2"/>
</dbReference>
<evidence type="ECO:0000256" key="3">
    <source>
        <dbReference type="ARBA" id="ARBA00012756"/>
    </source>
</evidence>
<evidence type="ECO:0000256" key="9">
    <source>
        <dbReference type="SAM" id="MobiDB-lite"/>
    </source>
</evidence>
<dbReference type="Gene3D" id="2.102.20.10">
    <property type="entry name" value="Beta-galactosidase, domain 2"/>
    <property type="match status" value="1"/>
</dbReference>
<keyword evidence="6" id="KW-0325">Glycoprotein</keyword>
<dbReference type="PANTHER" id="PTHR23421">
    <property type="entry name" value="BETA-GALACTOSIDASE RELATED"/>
    <property type="match status" value="1"/>
</dbReference>
<dbReference type="Gene3D" id="3.20.20.80">
    <property type="entry name" value="Glycosidases"/>
    <property type="match status" value="1"/>
</dbReference>
<evidence type="ECO:0000256" key="8">
    <source>
        <dbReference type="RuleBase" id="RU003679"/>
    </source>
</evidence>
<dbReference type="Pfam" id="PF10435">
    <property type="entry name" value="BetaGal_dom2"/>
    <property type="match status" value="1"/>
</dbReference>
<evidence type="ECO:0000256" key="5">
    <source>
        <dbReference type="ARBA" id="ARBA00022801"/>
    </source>
</evidence>
<dbReference type="SUPFAM" id="SSF117100">
    <property type="entry name" value="Beta-galactosidase LacA, domain 3"/>
    <property type="match status" value="1"/>
</dbReference>
<dbReference type="EC" id="3.2.1.23" evidence="3"/>
<feature type="region of interest" description="Disordered" evidence="9">
    <location>
        <begin position="27"/>
        <end position="49"/>
    </location>
</feature>
<dbReference type="InterPro" id="IPR025972">
    <property type="entry name" value="BetaGal_dom3"/>
</dbReference>
<dbReference type="InterPro" id="IPR001944">
    <property type="entry name" value="Glycoside_Hdrlase_35"/>
</dbReference>
<feature type="domain" description="Beta-galactosidase" evidence="11">
    <location>
        <begin position="450"/>
        <end position="637"/>
    </location>
</feature>
<proteinExistence type="inferred from homology"/>
<dbReference type="Proteomes" id="UP000292957">
    <property type="component" value="Unassembled WGS sequence"/>
</dbReference>
<dbReference type="AlphaFoldDB" id="A0A4Q9MJC7"/>
<dbReference type="Pfam" id="PF13363">
    <property type="entry name" value="BetaGal_dom3"/>
    <property type="match status" value="1"/>
</dbReference>
<keyword evidence="7" id="KW-0326">Glycosidase</keyword>
<keyword evidence="10" id="KW-0472">Membrane</keyword>
<keyword evidence="10" id="KW-1133">Transmembrane helix</keyword>
<dbReference type="FunFam" id="3.20.20.80:FF:000040">
    <property type="entry name" value="Beta-galactosidase A"/>
    <property type="match status" value="1"/>
</dbReference>
<dbReference type="InterPro" id="IPR037110">
    <property type="entry name" value="Betagal_dom2_sf"/>
</dbReference>
<dbReference type="InterPro" id="IPR036833">
    <property type="entry name" value="BetaGal_dom3_sf"/>
</dbReference>
<accession>A0A4Q9MJC7</accession>
<organism evidence="12">
    <name type="scientific">Dichomitus squalens</name>
    <dbReference type="NCBI Taxonomy" id="114155"/>
    <lineage>
        <taxon>Eukaryota</taxon>
        <taxon>Fungi</taxon>
        <taxon>Dikarya</taxon>
        <taxon>Basidiomycota</taxon>
        <taxon>Agaricomycotina</taxon>
        <taxon>Agaricomycetes</taxon>
        <taxon>Polyporales</taxon>
        <taxon>Polyporaceae</taxon>
        <taxon>Dichomitus</taxon>
    </lineage>
</organism>
<evidence type="ECO:0000259" key="11">
    <source>
        <dbReference type="SMART" id="SM01029"/>
    </source>
</evidence>
<reference evidence="12" key="1">
    <citation type="submission" date="2019-01" db="EMBL/GenBank/DDBJ databases">
        <title>Draft genome sequences of three monokaryotic isolates of the white-rot basidiomycete fungus Dichomitus squalens.</title>
        <authorList>
            <consortium name="DOE Joint Genome Institute"/>
            <person name="Lopez S.C."/>
            <person name="Andreopoulos B."/>
            <person name="Pangilinan J."/>
            <person name="Lipzen A."/>
            <person name="Riley R."/>
            <person name="Ahrendt S."/>
            <person name="Ng V."/>
            <person name="Barry K."/>
            <person name="Daum C."/>
            <person name="Grigoriev I.V."/>
            <person name="Hilden K.S."/>
            <person name="Makela M.R."/>
            <person name="de Vries R.P."/>
        </authorList>
    </citation>
    <scope>NUCLEOTIDE SEQUENCE [LARGE SCALE GENOMIC DNA]</scope>
    <source>
        <strain evidence="12">OM18370.1</strain>
    </source>
</reference>
<keyword evidence="10" id="KW-0812">Transmembrane</keyword>
<dbReference type="SUPFAM" id="SSF49785">
    <property type="entry name" value="Galactose-binding domain-like"/>
    <property type="match status" value="2"/>
</dbReference>
<dbReference type="Pfam" id="PF01301">
    <property type="entry name" value="Glyco_hydro_35"/>
    <property type="match status" value="1"/>
</dbReference>
<dbReference type="Pfam" id="PF13364">
    <property type="entry name" value="BetaGal_ABD2"/>
    <property type="match status" value="2"/>
</dbReference>
<dbReference type="GO" id="GO:0004565">
    <property type="term" value="F:beta-galactosidase activity"/>
    <property type="evidence" value="ECO:0007669"/>
    <property type="project" value="UniProtKB-EC"/>
</dbReference>
<dbReference type="OrthoDB" id="1657402at2759"/>
<name>A0A4Q9MJC7_9APHY</name>
<dbReference type="SUPFAM" id="SSF51445">
    <property type="entry name" value="(Trans)glycosidases"/>
    <property type="match status" value="1"/>
</dbReference>
<evidence type="ECO:0000256" key="7">
    <source>
        <dbReference type="ARBA" id="ARBA00023295"/>
    </source>
</evidence>
<gene>
    <name evidence="12" type="ORF">BD311DRAFT_763183</name>
</gene>
<sequence>MDSTGPPPVGFTHGRWLTPYDSVSPEKRPLVSADSGVDGSSPSNGDCKSGHYVLQDSTESTWKRHMSLRRCKSWVFLALLAVYLFFLTSSPTAPAREADPVRRSNGYSDIVQWDNYTLWIHNQRIFLHSGEFHTFRLPVRELWLDIFQKMVAAGLNGVSIYVHMGLTNPSRGVVDFKDWRALKPMYNAASEAGLFIVLRPGPYINAETSAGGIAHWITTETAGEVRTNATDWVEAYEPYIDGVIKESVDYQITNGGPIIAVQIDNEYDQSISHQLYFQRLENQYREGSIVVPLTYNDPNEREAFINGTGAVDIYGMDAYPQAFDCSNPLVWKNVSMNYHAYHEKVNPSQPWYMPEFQAGAFDPWAGPGYEACAVLTGPDFEDVFYKHNWAANEKLVNYYMIYGGTNWGGIPFPGVYTSYDYGAPIRENRLLTDKYDELKRQGIFLRSSPEFRKTDWIGDSATGIPEVNIDNGLVYGTYLRNPDTGTGFLITRQNDSTSAANVAFTVSLPTSQGILTLPTTTDSIVLHGRQSKLITTDYTFGNKGALLYTTTSIFFAGTIGPRDVIFLYGHVGQSHEFSFIPLGDGVGTTSSLVQLSKLARRPATTVTILPGVQGLITVWESPEQLVLYSDPVTAATFWAPPIRSPSVDIIEGLETFWQFGTNTTVLVGGPYLVRNASLEDSGTTLALVGDLNASVPLTVFAPQEVTAVTWNGEPVGTMTQSRSSGLRGMLVLKSGIRDVKVPELTGWRYADSLPEVKKGYDDTEWVVADKKSTNIPIKPVFGDGRVLYGCDYGFCENIILWRGHFNATGLETGANLTIYGGECFAASVWINDKFISSVYSPSEHVNHLFKFHEDALIVGEDNVMTVIQDNMGLDEDDNEKSARGIAGFALVGGNTTFGTWKVQGKVGGYLNYPDKVRGLFNEGGLHGERKGWHLPGFDTSGPEWTLRELSDGLPGGSAGVGFFVTTFELDIPGFTDTPISFQFEETNDQPYRALLFVNGWQYGKRAANIGPQTRFTVPQGILDYTGENWVAIALWALNDTAVSPTLQLAVDAIIEGGVGPIASNNPVWRSLRP</sequence>
<evidence type="ECO:0000256" key="1">
    <source>
        <dbReference type="ARBA" id="ARBA00001412"/>
    </source>
</evidence>
<dbReference type="InterPro" id="IPR018954">
    <property type="entry name" value="Betagal_dom2"/>
</dbReference>
<comment type="catalytic activity">
    <reaction evidence="1">
        <text>Hydrolysis of terminal non-reducing beta-D-galactose residues in beta-D-galactosides.</text>
        <dbReference type="EC" id="3.2.1.23"/>
    </reaction>
</comment>
<dbReference type="InterPro" id="IPR031330">
    <property type="entry name" value="Gly_Hdrlase_35_cat"/>
</dbReference>
<dbReference type="EMBL" id="ML143450">
    <property type="protein sequence ID" value="TBU26131.1"/>
    <property type="molecule type" value="Genomic_DNA"/>
</dbReference>
<dbReference type="Gene3D" id="2.60.390.10">
    <property type="entry name" value="Beta-galactosidase, domain 3"/>
    <property type="match status" value="1"/>
</dbReference>
<feature type="transmembrane region" description="Helical" evidence="10">
    <location>
        <begin position="73"/>
        <end position="93"/>
    </location>
</feature>
<dbReference type="GO" id="GO:0005975">
    <property type="term" value="P:carbohydrate metabolic process"/>
    <property type="evidence" value="ECO:0007669"/>
    <property type="project" value="InterPro"/>
</dbReference>
<evidence type="ECO:0000256" key="10">
    <source>
        <dbReference type="SAM" id="Phobius"/>
    </source>
</evidence>
<dbReference type="InterPro" id="IPR025300">
    <property type="entry name" value="BetaGal_jelly_roll_dom"/>
</dbReference>
<evidence type="ECO:0000256" key="6">
    <source>
        <dbReference type="ARBA" id="ARBA00023180"/>
    </source>
</evidence>
<evidence type="ECO:0000256" key="4">
    <source>
        <dbReference type="ARBA" id="ARBA00022729"/>
    </source>
</evidence>
<keyword evidence="4" id="KW-0732">Signal</keyword>
<evidence type="ECO:0000256" key="2">
    <source>
        <dbReference type="ARBA" id="ARBA00009809"/>
    </source>
</evidence>
<keyword evidence="5 12" id="KW-0378">Hydrolase</keyword>
<comment type="similarity">
    <text evidence="2 8">Belongs to the glycosyl hydrolase 35 family.</text>
</comment>
<dbReference type="InterPro" id="IPR017853">
    <property type="entry name" value="GH"/>
</dbReference>
<evidence type="ECO:0000313" key="12">
    <source>
        <dbReference type="EMBL" id="TBU26131.1"/>
    </source>
</evidence>
<protein>
    <recommendedName>
        <fullName evidence="3">beta-galactosidase</fullName>
        <ecNumber evidence="3">3.2.1.23</ecNumber>
    </recommendedName>
</protein>
<dbReference type="PRINTS" id="PR00742">
    <property type="entry name" value="GLHYDRLASE35"/>
</dbReference>